<keyword evidence="4" id="KW-0175">Coiled coil</keyword>
<dbReference type="SMART" id="SM00387">
    <property type="entry name" value="HATPase_c"/>
    <property type="match status" value="1"/>
</dbReference>
<dbReference type="InterPro" id="IPR003594">
    <property type="entry name" value="HATPase_dom"/>
</dbReference>
<dbReference type="SUPFAM" id="SSF55785">
    <property type="entry name" value="PYP-like sensor domain (PAS domain)"/>
    <property type="match status" value="1"/>
</dbReference>
<dbReference type="CDD" id="cd00130">
    <property type="entry name" value="PAS"/>
    <property type="match status" value="1"/>
</dbReference>
<dbReference type="Pfam" id="PF13426">
    <property type="entry name" value="PAS_9"/>
    <property type="match status" value="1"/>
</dbReference>
<dbReference type="PROSITE" id="PS50109">
    <property type="entry name" value="HIS_KIN"/>
    <property type="match status" value="1"/>
</dbReference>
<evidence type="ECO:0000256" key="1">
    <source>
        <dbReference type="ARBA" id="ARBA00000085"/>
    </source>
</evidence>
<keyword evidence="3" id="KW-0597">Phosphoprotein</keyword>
<dbReference type="InterPro" id="IPR000014">
    <property type="entry name" value="PAS"/>
</dbReference>
<dbReference type="CDD" id="cd18773">
    <property type="entry name" value="PDC1_HK_sensor"/>
    <property type="match status" value="1"/>
</dbReference>
<dbReference type="InterPro" id="IPR035965">
    <property type="entry name" value="PAS-like_dom_sf"/>
</dbReference>
<keyword evidence="9" id="KW-1185">Reference proteome</keyword>
<evidence type="ECO:0000256" key="4">
    <source>
        <dbReference type="SAM" id="Coils"/>
    </source>
</evidence>
<evidence type="ECO:0000256" key="5">
    <source>
        <dbReference type="SAM" id="Phobius"/>
    </source>
</evidence>
<dbReference type="CDD" id="cd12915">
    <property type="entry name" value="PDC2_DGC_like"/>
    <property type="match status" value="1"/>
</dbReference>
<dbReference type="InterPro" id="IPR054327">
    <property type="entry name" value="His-kinase-like_sensor"/>
</dbReference>
<dbReference type="Pfam" id="PF02518">
    <property type="entry name" value="HATPase_c"/>
    <property type="match status" value="1"/>
</dbReference>
<evidence type="ECO:0000256" key="3">
    <source>
        <dbReference type="ARBA" id="ARBA00022553"/>
    </source>
</evidence>
<proteinExistence type="predicted"/>
<comment type="caution">
    <text evidence="8">The sequence shown here is derived from an EMBL/GenBank/DDBJ whole genome shotgun (WGS) entry which is preliminary data.</text>
</comment>
<dbReference type="CDD" id="cd00082">
    <property type="entry name" value="HisKA"/>
    <property type="match status" value="1"/>
</dbReference>
<protein>
    <recommendedName>
        <fullName evidence="2">histidine kinase</fullName>
        <ecNumber evidence="2">2.7.13.3</ecNumber>
    </recommendedName>
</protein>
<keyword evidence="5" id="KW-1133">Transmembrane helix</keyword>
<evidence type="ECO:0000313" key="8">
    <source>
        <dbReference type="EMBL" id="PXX47403.1"/>
    </source>
</evidence>
<dbReference type="Proteomes" id="UP000247792">
    <property type="component" value="Unassembled WGS sequence"/>
</dbReference>
<organism evidence="8 9">
    <name type="scientific">Undibacterium pigrum</name>
    <dbReference type="NCBI Taxonomy" id="401470"/>
    <lineage>
        <taxon>Bacteria</taxon>
        <taxon>Pseudomonadati</taxon>
        <taxon>Pseudomonadota</taxon>
        <taxon>Betaproteobacteria</taxon>
        <taxon>Burkholderiales</taxon>
        <taxon>Oxalobacteraceae</taxon>
        <taxon>Undibacterium</taxon>
    </lineage>
</organism>
<dbReference type="PRINTS" id="PR00344">
    <property type="entry name" value="BCTRLSENSOR"/>
</dbReference>
<dbReference type="Pfam" id="PF22588">
    <property type="entry name" value="dCache_1_like"/>
    <property type="match status" value="1"/>
</dbReference>
<dbReference type="Gene3D" id="3.30.450.20">
    <property type="entry name" value="PAS domain"/>
    <property type="match status" value="3"/>
</dbReference>
<dbReference type="PROSITE" id="PS50112">
    <property type="entry name" value="PAS"/>
    <property type="match status" value="1"/>
</dbReference>
<dbReference type="GO" id="GO:0000155">
    <property type="term" value="F:phosphorelay sensor kinase activity"/>
    <property type="evidence" value="ECO:0007669"/>
    <property type="project" value="InterPro"/>
</dbReference>
<dbReference type="InterPro" id="IPR036890">
    <property type="entry name" value="HATPase_C_sf"/>
</dbReference>
<keyword evidence="5" id="KW-0472">Membrane</keyword>
<dbReference type="PANTHER" id="PTHR43065">
    <property type="entry name" value="SENSOR HISTIDINE KINASE"/>
    <property type="match status" value="1"/>
</dbReference>
<dbReference type="Gene3D" id="3.30.565.10">
    <property type="entry name" value="Histidine kinase-like ATPase, C-terminal domain"/>
    <property type="match status" value="1"/>
</dbReference>
<dbReference type="SUPFAM" id="SSF55874">
    <property type="entry name" value="ATPase domain of HSP90 chaperone/DNA topoisomerase II/histidine kinase"/>
    <property type="match status" value="1"/>
</dbReference>
<name>A0A318JJ77_9BURK</name>
<reference evidence="8 9" key="1">
    <citation type="submission" date="2018-05" db="EMBL/GenBank/DDBJ databases">
        <title>Genomic Encyclopedia of Type Strains, Phase IV (KMG-IV): sequencing the most valuable type-strain genomes for metagenomic binning, comparative biology and taxonomic classification.</title>
        <authorList>
            <person name="Goeker M."/>
        </authorList>
    </citation>
    <scope>NUCLEOTIDE SEQUENCE [LARGE SCALE GENOMIC DNA]</scope>
    <source>
        <strain evidence="8 9">DSM 19792</strain>
    </source>
</reference>
<gene>
    <name evidence="8" type="ORF">DFR42_101981</name>
</gene>
<evidence type="ECO:0000256" key="2">
    <source>
        <dbReference type="ARBA" id="ARBA00012438"/>
    </source>
</evidence>
<feature type="domain" description="Histidine kinase" evidence="6">
    <location>
        <begin position="515"/>
        <end position="747"/>
    </location>
</feature>
<dbReference type="Gene3D" id="1.10.287.130">
    <property type="match status" value="1"/>
</dbReference>
<evidence type="ECO:0000259" key="6">
    <source>
        <dbReference type="PROSITE" id="PS50109"/>
    </source>
</evidence>
<evidence type="ECO:0000259" key="7">
    <source>
        <dbReference type="PROSITE" id="PS50112"/>
    </source>
</evidence>
<dbReference type="NCBIfam" id="TIGR00229">
    <property type="entry name" value="sensory_box"/>
    <property type="match status" value="1"/>
</dbReference>
<evidence type="ECO:0000313" key="9">
    <source>
        <dbReference type="Proteomes" id="UP000247792"/>
    </source>
</evidence>
<sequence length="757" mass="85387">MAGPAERPKIAGVIFLLLAGVAIAAIILQTWWAISQDRSLTFKSEYENGLVTVRLLEEHATQTLREADGNLSTVINAIQSISRERELNDDIIRELITQAQPFNKVLKALQYVNTTGKAFVSTIDYPAYQVDADERTYIPYLLKHPEIKHAIIGHPFERFYDTELVVPLARNLFADNGTHLGIISTDISVAYFSSVYARVAKDSKAIVSLFTDEGTVIVRFPFDKKYVGKEFKQSPVIKNLVLKEVEGNFRDKQFLDEKNQIERLYTYRKITGFPIVSVFARDNDSILSPWRERTRDRVIFSGVTILLLCILTFSLWIHIHRLHSSEDSLRKSEMSLRISESKFVNLFKFSPVPLALISLADDKLVEVNDSLLRQTGFQVQEMMGKSPQELHLWEDINLRKNYLTLLKEQGFVDQFEMRFRYKNGNIATCLLSARLFESDGDKMVIFTPIDISQIRAIENEIRQLNTDLEERVRQRTQSLEETNKELGNALDSLTTMQVELIRSEKMAALGSLVAGIAHELNTPIGNSVTVASTLQDHAESMENELSTNQPRRSILAKLTRETSKGANILVRSLDRAAQLILSFKQVAVDQSSNHRRNFDLSTTLNEILATLEPMYSRTAHRLHTDFASDISMESYPGALAQIITNSVNNSLTHAFEQMEHGNMYLKTRLFGQHQVEIIFSDDGSGISPEHLARVFDPFFTTKLGKGGSGLGMHIVYNLVTDVLGGKIELESEPGKGTTISLLLPLIAPVKQTDRFAA</sequence>
<dbReference type="RefSeq" id="WP_110253784.1">
    <property type="nucleotide sequence ID" value="NZ_QJKB01000001.1"/>
</dbReference>
<accession>A0A318JJ77</accession>
<comment type="catalytic activity">
    <reaction evidence="1">
        <text>ATP + protein L-histidine = ADP + protein N-phospho-L-histidine.</text>
        <dbReference type="EC" id="2.7.13.3"/>
    </reaction>
</comment>
<dbReference type="PANTHER" id="PTHR43065:SF42">
    <property type="entry name" value="TWO-COMPONENT SENSOR PPRA"/>
    <property type="match status" value="1"/>
</dbReference>
<dbReference type="InterPro" id="IPR004358">
    <property type="entry name" value="Sig_transdc_His_kin-like_C"/>
</dbReference>
<dbReference type="InterPro" id="IPR005467">
    <property type="entry name" value="His_kinase_dom"/>
</dbReference>
<feature type="transmembrane region" description="Helical" evidence="5">
    <location>
        <begin position="12"/>
        <end position="34"/>
    </location>
</feature>
<feature type="coiled-coil region" evidence="4">
    <location>
        <begin position="454"/>
        <end position="485"/>
    </location>
</feature>
<keyword evidence="5" id="KW-0812">Transmembrane</keyword>
<feature type="transmembrane region" description="Helical" evidence="5">
    <location>
        <begin position="298"/>
        <end position="319"/>
    </location>
</feature>
<dbReference type="InterPro" id="IPR036097">
    <property type="entry name" value="HisK_dim/P_sf"/>
</dbReference>
<dbReference type="AlphaFoldDB" id="A0A318JJ77"/>
<dbReference type="InterPro" id="IPR003661">
    <property type="entry name" value="HisK_dim/P_dom"/>
</dbReference>
<dbReference type="EMBL" id="QJKB01000001">
    <property type="protein sequence ID" value="PXX47403.1"/>
    <property type="molecule type" value="Genomic_DNA"/>
</dbReference>
<feature type="domain" description="PAS" evidence="7">
    <location>
        <begin position="339"/>
        <end position="386"/>
    </location>
</feature>
<dbReference type="EC" id="2.7.13.3" evidence="2"/>
<dbReference type="SUPFAM" id="SSF47384">
    <property type="entry name" value="Homodimeric domain of signal transducing histidine kinase"/>
    <property type="match status" value="1"/>
</dbReference>
<dbReference type="OrthoDB" id="9177862at2"/>